<gene>
    <name evidence="8" type="ORF">HHI36_018575</name>
</gene>
<dbReference type="InterPro" id="IPR029063">
    <property type="entry name" value="SAM-dependent_MTases_sf"/>
</dbReference>
<comment type="caution">
    <text evidence="8">The sequence shown here is derived from an EMBL/GenBank/DDBJ whole genome shotgun (WGS) entry which is preliminary data.</text>
</comment>
<dbReference type="Proteomes" id="UP001516400">
    <property type="component" value="Unassembled WGS sequence"/>
</dbReference>
<evidence type="ECO:0000259" key="7">
    <source>
        <dbReference type="Pfam" id="PF22528"/>
    </source>
</evidence>
<keyword evidence="3 6" id="KW-0808">Transferase</keyword>
<reference evidence="8 9" key="1">
    <citation type="journal article" date="2021" name="BMC Biol.">
        <title>Horizontally acquired antibacterial genes associated with adaptive radiation of ladybird beetles.</title>
        <authorList>
            <person name="Li H.S."/>
            <person name="Tang X.F."/>
            <person name="Huang Y.H."/>
            <person name="Xu Z.Y."/>
            <person name="Chen M.L."/>
            <person name="Du X.Y."/>
            <person name="Qiu B.Y."/>
            <person name="Chen P.T."/>
            <person name="Zhang W."/>
            <person name="Slipinski A."/>
            <person name="Escalona H.E."/>
            <person name="Waterhouse R.M."/>
            <person name="Zwick A."/>
            <person name="Pang H."/>
        </authorList>
    </citation>
    <scope>NUCLEOTIDE SEQUENCE [LARGE SCALE GENOMIC DNA]</scope>
    <source>
        <strain evidence="8">SYSU2018</strain>
    </source>
</reference>
<dbReference type="AlphaFoldDB" id="A0ABD2P0S5"/>
<dbReference type="FunFam" id="2.70.160.11:FF:000014">
    <property type="entry name" value="Protein arginine N-methyltransferase 7"/>
    <property type="match status" value="1"/>
</dbReference>
<dbReference type="InterPro" id="IPR025799">
    <property type="entry name" value="Arg_MeTrfase"/>
</dbReference>
<proteinExistence type="predicted"/>
<dbReference type="PANTHER" id="PTHR11006">
    <property type="entry name" value="PROTEIN ARGININE N-METHYLTRANSFERASE"/>
    <property type="match status" value="1"/>
</dbReference>
<dbReference type="EMBL" id="JABFTP020000165">
    <property type="protein sequence ID" value="KAL3284415.1"/>
    <property type="molecule type" value="Genomic_DNA"/>
</dbReference>
<dbReference type="CDD" id="cd02440">
    <property type="entry name" value="AdoMet_MTases"/>
    <property type="match status" value="1"/>
</dbReference>
<dbReference type="Pfam" id="PF22528">
    <property type="entry name" value="PRMT_C"/>
    <property type="match status" value="1"/>
</dbReference>
<organism evidence="8 9">
    <name type="scientific">Cryptolaemus montrouzieri</name>
    <dbReference type="NCBI Taxonomy" id="559131"/>
    <lineage>
        <taxon>Eukaryota</taxon>
        <taxon>Metazoa</taxon>
        <taxon>Ecdysozoa</taxon>
        <taxon>Arthropoda</taxon>
        <taxon>Hexapoda</taxon>
        <taxon>Insecta</taxon>
        <taxon>Pterygota</taxon>
        <taxon>Neoptera</taxon>
        <taxon>Endopterygota</taxon>
        <taxon>Coleoptera</taxon>
        <taxon>Polyphaga</taxon>
        <taxon>Cucujiformia</taxon>
        <taxon>Coccinelloidea</taxon>
        <taxon>Coccinellidae</taxon>
        <taxon>Scymninae</taxon>
        <taxon>Scymnini</taxon>
        <taxon>Cryptolaemus</taxon>
    </lineage>
</organism>
<dbReference type="SUPFAM" id="SSF53335">
    <property type="entry name" value="S-adenosyl-L-methionine-dependent methyltransferases"/>
    <property type="match status" value="1"/>
</dbReference>
<evidence type="ECO:0000256" key="6">
    <source>
        <dbReference type="PROSITE-ProRule" id="PRU01015"/>
    </source>
</evidence>
<dbReference type="FunFam" id="3.40.50.150:FF:000071">
    <property type="entry name" value="Protein arginine N-methyltransferase 7"/>
    <property type="match status" value="1"/>
</dbReference>
<evidence type="ECO:0000313" key="9">
    <source>
        <dbReference type="Proteomes" id="UP001516400"/>
    </source>
</evidence>
<sequence>MNVFIQKRNLITGSNDWIVENENYDYHQEVARSSFADMLHDTERNKLYEAALKIGIQKIHEKGEKAIVLDIGTGTGLLSMMAVRNGADKVIACEAFKPMSECALKVIELNGFKDRIQVIPKRSTQLTVGETGDLKERCNILVTEVFDTELIGEGALSTFKHAHEVLLEKNCIVIPNSATIYAQVVECPYAFKWNRMKNYYDGNECLLKVPESIKTCSGCAAVHDIQLNQLPLTSVKTLVSPIPVFQFDWSGRTPLIFEQSTIHNLRAECDGEAQAVFIWWDLKMDTENKIILSCAPFWAHPLSKNQSDVKIPWRDHWMQAVYYLPKELRFAKGDELNLITCHDEYSLWFNVRNVLRLENTDYVNPVCTCGFHLFPRTRIGQINDEQRNDVLVKTIKSYVNRKNVFIMGNGFYLALLASKFNADKIYIFENNSFSKRIMNDFIQYNDMKNVIIFEDLKIY</sequence>
<name>A0ABD2P0S5_9CUCU</name>
<dbReference type="InterPro" id="IPR055135">
    <property type="entry name" value="PRMT_dom"/>
</dbReference>
<keyword evidence="5" id="KW-0677">Repeat</keyword>
<dbReference type="Gene3D" id="3.40.50.150">
    <property type="entry name" value="Vaccinia Virus protein VP39"/>
    <property type="match status" value="2"/>
</dbReference>
<dbReference type="PANTHER" id="PTHR11006:SF4">
    <property type="entry name" value="PROTEIN ARGININE N-METHYLTRANSFERASE 7"/>
    <property type="match status" value="1"/>
</dbReference>
<evidence type="ECO:0000256" key="1">
    <source>
        <dbReference type="ARBA" id="ARBA00018773"/>
    </source>
</evidence>
<evidence type="ECO:0000313" key="8">
    <source>
        <dbReference type="EMBL" id="KAL3284415.1"/>
    </source>
</evidence>
<evidence type="ECO:0000256" key="4">
    <source>
        <dbReference type="ARBA" id="ARBA00022691"/>
    </source>
</evidence>
<keyword evidence="4 6" id="KW-0949">S-adenosyl-L-methionine</keyword>
<evidence type="ECO:0000256" key="2">
    <source>
        <dbReference type="ARBA" id="ARBA00022603"/>
    </source>
</evidence>
<evidence type="ECO:0000256" key="3">
    <source>
        <dbReference type="ARBA" id="ARBA00022679"/>
    </source>
</evidence>
<feature type="domain" description="Protein arginine N-methyltransferase" evidence="7">
    <location>
        <begin position="180"/>
        <end position="340"/>
    </location>
</feature>
<evidence type="ECO:0000256" key="5">
    <source>
        <dbReference type="ARBA" id="ARBA00022737"/>
    </source>
</evidence>
<dbReference type="PROSITE" id="PS51678">
    <property type="entry name" value="SAM_MT_PRMT"/>
    <property type="match status" value="1"/>
</dbReference>
<keyword evidence="2 6" id="KW-0489">Methyltransferase</keyword>
<dbReference type="GO" id="GO:0032259">
    <property type="term" value="P:methylation"/>
    <property type="evidence" value="ECO:0007669"/>
    <property type="project" value="UniProtKB-KW"/>
</dbReference>
<keyword evidence="9" id="KW-1185">Reference proteome</keyword>
<dbReference type="Pfam" id="PF06325">
    <property type="entry name" value="PrmA"/>
    <property type="match status" value="1"/>
</dbReference>
<accession>A0ABD2P0S5</accession>
<dbReference type="GO" id="GO:0008168">
    <property type="term" value="F:methyltransferase activity"/>
    <property type="evidence" value="ECO:0007669"/>
    <property type="project" value="UniProtKB-KW"/>
</dbReference>
<dbReference type="Gene3D" id="2.70.160.11">
    <property type="entry name" value="Hnrnp arginine n-methyltransferase1"/>
    <property type="match status" value="1"/>
</dbReference>
<protein>
    <recommendedName>
        <fullName evidence="1">Protein arginine N-methyltransferase 7</fullName>
    </recommendedName>
</protein>